<organism evidence="1">
    <name type="scientific">Brassica napus</name>
    <name type="common">Rape</name>
    <dbReference type="NCBI Taxonomy" id="3708"/>
    <lineage>
        <taxon>Eukaryota</taxon>
        <taxon>Viridiplantae</taxon>
        <taxon>Streptophyta</taxon>
        <taxon>Embryophyta</taxon>
        <taxon>Tracheophyta</taxon>
        <taxon>Spermatophyta</taxon>
        <taxon>Magnoliopsida</taxon>
        <taxon>eudicotyledons</taxon>
        <taxon>Gunneridae</taxon>
        <taxon>Pentapetalae</taxon>
        <taxon>rosids</taxon>
        <taxon>malvids</taxon>
        <taxon>Brassicales</taxon>
        <taxon>Brassicaceae</taxon>
        <taxon>Brassiceae</taxon>
        <taxon>Brassica</taxon>
    </lineage>
</organism>
<dbReference type="Proteomes" id="UP001295469">
    <property type="component" value="Chromosome A06"/>
</dbReference>
<gene>
    <name evidence="1" type="ORF">DARMORV10_A06P30060.1</name>
</gene>
<dbReference type="AlphaFoldDB" id="A0A816T394"/>
<protein>
    <submittedName>
        <fullName evidence="1">(rape) hypothetical protein</fullName>
    </submittedName>
</protein>
<proteinExistence type="predicted"/>
<evidence type="ECO:0000313" key="1">
    <source>
        <dbReference type="EMBL" id="CAF2087681.1"/>
    </source>
</evidence>
<dbReference type="EMBL" id="HG994360">
    <property type="protein sequence ID" value="CAF2087681.1"/>
    <property type="molecule type" value="Genomic_DNA"/>
</dbReference>
<reference evidence="1" key="1">
    <citation type="submission" date="2021-01" db="EMBL/GenBank/DDBJ databases">
        <authorList>
            <consortium name="Genoscope - CEA"/>
            <person name="William W."/>
        </authorList>
    </citation>
    <scope>NUCLEOTIDE SEQUENCE</scope>
</reference>
<name>A0A816T394_BRANA</name>
<accession>A0A816T394</accession>
<sequence>MDKIAFVFLFSCFRTTMVVPSSRPDRGFFSFSLDFGRLWPIGGLSRPLLFSASTFLVIVLVALVSSDGSLAWSFGLSGFTSTSLWTPEKVDLESQPSVIWFSKTEIALVGLRIYFLARVGASIGPSNTSQYLRESLDCRLVVSWLVAVQVWETLSSDVWR</sequence>